<dbReference type="eggNOG" id="COG2259">
    <property type="taxonomic scope" value="Bacteria"/>
</dbReference>
<feature type="transmembrane region" description="Helical" evidence="7">
    <location>
        <begin position="12"/>
        <end position="31"/>
    </location>
</feature>
<organism evidence="8 9">
    <name type="scientific">Epilithonimonas lactis</name>
    <dbReference type="NCBI Taxonomy" id="421072"/>
    <lineage>
        <taxon>Bacteria</taxon>
        <taxon>Pseudomonadati</taxon>
        <taxon>Bacteroidota</taxon>
        <taxon>Flavobacteriia</taxon>
        <taxon>Flavobacteriales</taxon>
        <taxon>Weeksellaceae</taxon>
        <taxon>Chryseobacterium group</taxon>
        <taxon>Epilithonimonas</taxon>
    </lineage>
</organism>
<dbReference type="PANTHER" id="PTHR33452:SF1">
    <property type="entry name" value="INNER MEMBRANE PROTEIN YPHA-RELATED"/>
    <property type="match status" value="1"/>
</dbReference>
<comment type="similarity">
    <text evidence="2">Belongs to the DoxX family.</text>
</comment>
<dbReference type="Pfam" id="PF07681">
    <property type="entry name" value="DoxX"/>
    <property type="match status" value="1"/>
</dbReference>
<dbReference type="RefSeq" id="WP_034975331.1">
    <property type="nucleotide sequence ID" value="NZ_FOFI01000003.1"/>
</dbReference>
<evidence type="ECO:0008006" key="10">
    <source>
        <dbReference type="Google" id="ProtNLM"/>
    </source>
</evidence>
<evidence type="ECO:0000256" key="2">
    <source>
        <dbReference type="ARBA" id="ARBA00006679"/>
    </source>
</evidence>
<name>A0A085BHS9_9FLAO</name>
<gene>
    <name evidence="8" type="ORF">IO89_08650</name>
</gene>
<sequence>MRNFNSSKVNDTVLNGLILVIRLFVGISMLTHGLPKLDKLIANDKIEFMNFLGLGSAISLVLVVFAEFLCSVFIMLGFLTRFATIPLMVTMLIAFFVVHSSDPYATNELSLVYFFFYLTIFVLGSGKFSLDWLFSKKEALY</sequence>
<proteinExistence type="inferred from homology"/>
<keyword evidence="3" id="KW-1003">Cell membrane</keyword>
<evidence type="ECO:0000256" key="1">
    <source>
        <dbReference type="ARBA" id="ARBA00004651"/>
    </source>
</evidence>
<accession>A0A085BHS9</accession>
<keyword evidence="6 7" id="KW-0472">Membrane</keyword>
<feature type="transmembrane region" description="Helical" evidence="7">
    <location>
        <begin position="51"/>
        <end position="75"/>
    </location>
</feature>
<evidence type="ECO:0000313" key="8">
    <source>
        <dbReference type="EMBL" id="KFC22024.1"/>
    </source>
</evidence>
<dbReference type="OrthoDB" id="9813193at2"/>
<evidence type="ECO:0000256" key="3">
    <source>
        <dbReference type="ARBA" id="ARBA00022475"/>
    </source>
</evidence>
<comment type="caution">
    <text evidence="8">The sequence shown here is derived from an EMBL/GenBank/DDBJ whole genome shotgun (WGS) entry which is preliminary data.</text>
</comment>
<dbReference type="EMBL" id="JPLY01000003">
    <property type="protein sequence ID" value="KFC22024.1"/>
    <property type="molecule type" value="Genomic_DNA"/>
</dbReference>
<evidence type="ECO:0000256" key="6">
    <source>
        <dbReference type="ARBA" id="ARBA00023136"/>
    </source>
</evidence>
<dbReference type="InterPro" id="IPR051907">
    <property type="entry name" value="DoxX-like_oxidoreductase"/>
</dbReference>
<evidence type="ECO:0000256" key="5">
    <source>
        <dbReference type="ARBA" id="ARBA00022989"/>
    </source>
</evidence>
<evidence type="ECO:0000256" key="4">
    <source>
        <dbReference type="ARBA" id="ARBA00022692"/>
    </source>
</evidence>
<dbReference type="PANTHER" id="PTHR33452">
    <property type="entry name" value="OXIDOREDUCTASE CATD-RELATED"/>
    <property type="match status" value="1"/>
</dbReference>
<evidence type="ECO:0000313" key="9">
    <source>
        <dbReference type="Proteomes" id="UP000028623"/>
    </source>
</evidence>
<keyword evidence="4 7" id="KW-0812">Transmembrane</keyword>
<dbReference type="InterPro" id="IPR032808">
    <property type="entry name" value="DoxX"/>
</dbReference>
<dbReference type="Proteomes" id="UP000028623">
    <property type="component" value="Unassembled WGS sequence"/>
</dbReference>
<dbReference type="AlphaFoldDB" id="A0A085BHS9"/>
<dbReference type="GO" id="GO:0005886">
    <property type="term" value="C:plasma membrane"/>
    <property type="evidence" value="ECO:0007669"/>
    <property type="project" value="UniProtKB-SubCell"/>
</dbReference>
<reference evidence="8 9" key="1">
    <citation type="submission" date="2014-07" db="EMBL/GenBank/DDBJ databases">
        <title>Epilithonimonas lactis LMG 22401 Genome.</title>
        <authorList>
            <person name="Pipes S.E."/>
            <person name="Stropko S.J."/>
        </authorList>
    </citation>
    <scope>NUCLEOTIDE SEQUENCE [LARGE SCALE GENOMIC DNA]</scope>
    <source>
        <strain evidence="8 9">LMG 24401</strain>
    </source>
</reference>
<keyword evidence="9" id="KW-1185">Reference proteome</keyword>
<keyword evidence="5 7" id="KW-1133">Transmembrane helix</keyword>
<feature type="transmembrane region" description="Helical" evidence="7">
    <location>
        <begin position="111"/>
        <end position="134"/>
    </location>
</feature>
<comment type="subcellular location">
    <subcellularLocation>
        <location evidence="1">Cell membrane</location>
        <topology evidence="1">Multi-pass membrane protein</topology>
    </subcellularLocation>
</comment>
<evidence type="ECO:0000256" key="7">
    <source>
        <dbReference type="SAM" id="Phobius"/>
    </source>
</evidence>
<protein>
    <recommendedName>
        <fullName evidence="10">Oxidoreductase</fullName>
    </recommendedName>
</protein>
<feature type="transmembrane region" description="Helical" evidence="7">
    <location>
        <begin position="82"/>
        <end position="99"/>
    </location>
</feature>
<dbReference type="STRING" id="421072.SAMN04488097_2343"/>